<sequence length="9" mass="1093">MKIQCLRAM</sequence>
<reference evidence="2" key="1">
    <citation type="submission" date="2022-11" db="UniProtKB">
        <authorList>
            <consortium name="WormBaseParasite"/>
        </authorList>
    </citation>
    <scope>IDENTIFICATION</scope>
</reference>
<organism evidence="1 2">
    <name type="scientific">Romanomermis culicivorax</name>
    <name type="common">Nematode worm</name>
    <dbReference type="NCBI Taxonomy" id="13658"/>
    <lineage>
        <taxon>Eukaryota</taxon>
        <taxon>Metazoa</taxon>
        <taxon>Ecdysozoa</taxon>
        <taxon>Nematoda</taxon>
        <taxon>Enoplea</taxon>
        <taxon>Dorylaimia</taxon>
        <taxon>Mermithida</taxon>
        <taxon>Mermithoidea</taxon>
        <taxon>Mermithidae</taxon>
        <taxon>Romanomermis</taxon>
    </lineage>
</organism>
<evidence type="ECO:0000313" key="1">
    <source>
        <dbReference type="Proteomes" id="UP000887565"/>
    </source>
</evidence>
<protein>
    <submittedName>
        <fullName evidence="2">Uncharacterized protein</fullName>
    </submittedName>
</protein>
<evidence type="ECO:0000313" key="2">
    <source>
        <dbReference type="WBParaSite" id="nRc.2.0.1.t18733-RA"/>
    </source>
</evidence>
<accession>A0A915IY24</accession>
<keyword evidence="1" id="KW-1185">Reference proteome</keyword>
<name>A0A915IY24_ROMCU</name>
<proteinExistence type="predicted"/>
<dbReference type="Proteomes" id="UP000887565">
    <property type="component" value="Unplaced"/>
</dbReference>
<dbReference type="WBParaSite" id="nRc.2.0.1.t18733-RA">
    <property type="protein sequence ID" value="nRc.2.0.1.t18733-RA"/>
    <property type="gene ID" value="nRc.2.0.1.g18733"/>
</dbReference>